<evidence type="ECO:0000313" key="2">
    <source>
        <dbReference type="Proteomes" id="UP000001699"/>
    </source>
</evidence>
<dbReference type="VEuPathDB" id="FungiDB:AFUB_037300"/>
<gene>
    <name evidence="1" type="ORF">AFUB_037300</name>
</gene>
<protein>
    <submittedName>
        <fullName evidence="1">Uncharacterized protein</fullName>
    </submittedName>
</protein>
<dbReference type="AlphaFoldDB" id="B0XX97"/>
<dbReference type="EMBL" id="DS499596">
    <property type="protein sequence ID" value="EDP52564.1"/>
    <property type="molecule type" value="Genomic_DNA"/>
</dbReference>
<reference evidence="1 2" key="1">
    <citation type="journal article" date="2008" name="PLoS Genet.">
        <title>Genomic islands in the pathogenic filamentous fungus Aspergillus fumigatus.</title>
        <authorList>
            <person name="Fedorova N.D."/>
            <person name="Khaldi N."/>
            <person name="Joardar V.S."/>
            <person name="Maiti R."/>
            <person name="Amedeo P."/>
            <person name="Anderson M.J."/>
            <person name="Crabtree J."/>
            <person name="Silva J.C."/>
            <person name="Badger J.H."/>
            <person name="Albarraq A."/>
            <person name="Angiuoli S."/>
            <person name="Bussey H."/>
            <person name="Bowyer P."/>
            <person name="Cotty P.J."/>
            <person name="Dyer P.S."/>
            <person name="Egan A."/>
            <person name="Galens K."/>
            <person name="Fraser-Liggett C.M."/>
            <person name="Haas B.J."/>
            <person name="Inman J.M."/>
            <person name="Kent R."/>
            <person name="Lemieux S."/>
            <person name="Malavazi I."/>
            <person name="Orvis J."/>
            <person name="Roemer T."/>
            <person name="Ronning C.M."/>
            <person name="Sundaram J.P."/>
            <person name="Sutton G."/>
            <person name="Turner G."/>
            <person name="Venter J.C."/>
            <person name="White O.R."/>
            <person name="Whitty B.R."/>
            <person name="Youngman P."/>
            <person name="Wolfe K.H."/>
            <person name="Goldman G.H."/>
            <person name="Wortman J.R."/>
            <person name="Jiang B."/>
            <person name="Denning D.W."/>
            <person name="Nierman W.C."/>
        </authorList>
    </citation>
    <scope>NUCLEOTIDE SEQUENCE [LARGE SCALE GENOMIC DNA]</scope>
    <source>
        <strain evidence="2">CBS 144.89 / FGSC A1163 / CEA10</strain>
    </source>
</reference>
<dbReference type="HOGENOM" id="CLU_2849263_0_0_1"/>
<name>B0XX97_ASPFC</name>
<organism evidence="1 2">
    <name type="scientific">Aspergillus fumigatus (strain CBS 144.89 / FGSC A1163 / CEA10)</name>
    <name type="common">Neosartorya fumigata</name>
    <dbReference type="NCBI Taxonomy" id="451804"/>
    <lineage>
        <taxon>Eukaryota</taxon>
        <taxon>Fungi</taxon>
        <taxon>Dikarya</taxon>
        <taxon>Ascomycota</taxon>
        <taxon>Pezizomycotina</taxon>
        <taxon>Eurotiomycetes</taxon>
        <taxon>Eurotiomycetidae</taxon>
        <taxon>Eurotiales</taxon>
        <taxon>Aspergillaceae</taxon>
        <taxon>Aspergillus</taxon>
        <taxon>Aspergillus subgen. Fumigati</taxon>
    </lineage>
</organism>
<evidence type="ECO:0000313" key="1">
    <source>
        <dbReference type="EMBL" id="EDP52564.1"/>
    </source>
</evidence>
<proteinExistence type="predicted"/>
<accession>B0XX97</accession>
<dbReference type="Proteomes" id="UP000001699">
    <property type="component" value="Unassembled WGS sequence"/>
</dbReference>
<sequence>MSWSIGEIAFCTSASQLGPRNSLDIDNFENPLPFNPKQEGVQRKELSMSTEEIYVLPRASMERRQ</sequence>
<keyword evidence="2" id="KW-1185">Reference proteome</keyword>